<protein>
    <submittedName>
        <fullName evidence="2">Uncharacterized protein</fullName>
    </submittedName>
</protein>
<gene>
    <name evidence="2" type="ORF">TTRE_0000492701</name>
</gene>
<sequence length="976" mass="110385">MDNDDDNGKSSEDDDSSDKKEKKKSSPKRPSPTADKEKKKKLIWTPEMRCTEVMLPKEVTEPQTKHGGASNSGPLVEQLLTKEGDDATPSKSLTSFADNTWKPDRRSPEEVDLDPSLKDAIRKIRAKVQQAASMPPLPRDQFKTQPSSVPPKQVGDEKQRAVNFQLLYGVKDDATIGSPLVGPIRRVRSMDAVSTIGQQLMEAGKLLPTMMLDHVDEVQLGVPMNKEERNSWKVALMFGSSSSYDRPAGFHKTKSFRVLNNEYRCVDTRCAYKIEPVVMLNADGKRIRVTVVHENDLLEITRCRFEKRCSDLGMNTWLRRLVLETVGIDDPDELFDDVEDEVDLIKEFPKCNLEEAIKDGLRAMLLAFDLMVNFIEYSISERFATLRDDHRALLLEFIHLSIKNFLRDSAASSLASMALVRGNDEHVMSTLFGRLLEWTDLVGEKLNQVPDFLHIPEAAYQKDVADSEKKGSVLADHFLPQALKACSLFRRWCESYSTKQQPKAEGEAEAASKTPAWLADDIRNAYEANLVEGDLKATIPFFRFMHKAEQVETDRCDLPYPDWHDLMITCNIRTKRKAAPPWDNMGLSADYSKSLLHSDQTKTAVSAVSADVGSPEKVVTKTAAEDRKVIGAPKTQANANDAVDKTKQGNVSPQKGKNPCGKLPPIPSPSVRPSEKEVKPAEPKKQVADHESKIQQPISDPALLKDLKFLEANPPEDCTVGRREASYPGEVASSEEPQDLIDWATETMRKFYILQKAPLEQQAEMRDRFLREQSARLKRCREKWRFEMERRQRLCAGEKLTDYERIRKGVRDKVMFRRTTPVPFEERSIRLDCSKKQAEKKMRDQETQTPSHASFVDCLWNFMKSSSSGSPTKPLPKVPETGKVSNGVKVVCKLYRLVNFVNVHCKVSSQGKSCQGRRKSFEPSQEEVTKFINEITYGLDSWPPVQQAKVSHDSPKGVTQQDNKQQNKRNAQVNRT</sequence>
<dbReference type="AlphaFoldDB" id="A0A077ZDG7"/>
<evidence type="ECO:0000256" key="1">
    <source>
        <dbReference type="SAM" id="MobiDB-lite"/>
    </source>
</evidence>
<proteinExistence type="predicted"/>
<feature type="compositionally biased region" description="Polar residues" evidence="1">
    <location>
        <begin position="957"/>
        <end position="976"/>
    </location>
</feature>
<feature type="compositionally biased region" description="Basic and acidic residues" evidence="1">
    <location>
        <begin position="1"/>
        <end position="11"/>
    </location>
</feature>
<feature type="region of interest" description="Disordered" evidence="1">
    <location>
        <begin position="943"/>
        <end position="976"/>
    </location>
</feature>
<dbReference type="Proteomes" id="UP000030665">
    <property type="component" value="Unassembled WGS sequence"/>
</dbReference>
<dbReference type="EMBL" id="HG806064">
    <property type="protein sequence ID" value="CDW56645.1"/>
    <property type="molecule type" value="Genomic_DNA"/>
</dbReference>
<reference evidence="2" key="1">
    <citation type="submission" date="2014-01" db="EMBL/GenBank/DDBJ databases">
        <authorList>
            <person name="Aslett M."/>
        </authorList>
    </citation>
    <scope>NUCLEOTIDE SEQUENCE</scope>
</reference>
<evidence type="ECO:0000313" key="3">
    <source>
        <dbReference type="Proteomes" id="UP000030665"/>
    </source>
</evidence>
<feature type="region of interest" description="Disordered" evidence="1">
    <location>
        <begin position="1"/>
        <end position="113"/>
    </location>
</feature>
<evidence type="ECO:0000313" key="2">
    <source>
        <dbReference type="EMBL" id="CDW56645.1"/>
    </source>
</evidence>
<name>A0A077ZDG7_TRITR</name>
<feature type="compositionally biased region" description="Basic and acidic residues" evidence="1">
    <location>
        <begin position="673"/>
        <end position="693"/>
    </location>
</feature>
<reference evidence="2" key="2">
    <citation type="submission" date="2014-03" db="EMBL/GenBank/DDBJ databases">
        <title>The whipworm genome and dual-species transcriptomics of an intimate host-pathogen interaction.</title>
        <authorList>
            <person name="Foth B.J."/>
            <person name="Tsai I.J."/>
            <person name="Reid A.J."/>
            <person name="Bancroft A.J."/>
            <person name="Nichol S."/>
            <person name="Tracey A."/>
            <person name="Holroyd N."/>
            <person name="Cotton J.A."/>
            <person name="Stanley E.J."/>
            <person name="Zarowiecki M."/>
            <person name="Liu J.Z."/>
            <person name="Huckvale T."/>
            <person name="Cooper P.J."/>
            <person name="Grencis R.K."/>
            <person name="Berriman M."/>
        </authorList>
    </citation>
    <scope>NUCLEOTIDE SEQUENCE [LARGE SCALE GENOMIC DNA]</scope>
</reference>
<accession>A0A077ZDG7</accession>
<feature type="region of interest" description="Disordered" evidence="1">
    <location>
        <begin position="128"/>
        <end position="156"/>
    </location>
</feature>
<keyword evidence="3" id="KW-1185">Reference proteome</keyword>
<organism evidence="2 3">
    <name type="scientific">Trichuris trichiura</name>
    <name type="common">Whipworm</name>
    <name type="synonym">Trichocephalus trichiurus</name>
    <dbReference type="NCBI Taxonomy" id="36087"/>
    <lineage>
        <taxon>Eukaryota</taxon>
        <taxon>Metazoa</taxon>
        <taxon>Ecdysozoa</taxon>
        <taxon>Nematoda</taxon>
        <taxon>Enoplea</taxon>
        <taxon>Dorylaimia</taxon>
        <taxon>Trichinellida</taxon>
        <taxon>Trichuridae</taxon>
        <taxon>Trichuris</taxon>
    </lineage>
</organism>
<feature type="region of interest" description="Disordered" evidence="1">
    <location>
        <begin position="629"/>
        <end position="699"/>
    </location>
</feature>
<feature type="compositionally biased region" description="Polar residues" evidence="1">
    <location>
        <begin position="89"/>
        <end position="98"/>
    </location>
</feature>
<feature type="compositionally biased region" description="Basic and acidic residues" evidence="1">
    <location>
        <begin position="101"/>
        <end position="113"/>
    </location>
</feature>